<proteinExistence type="predicted"/>
<keyword evidence="3" id="KW-1185">Reference proteome</keyword>
<dbReference type="Proteomes" id="UP000016801">
    <property type="component" value="Unassembled WGS sequence"/>
</dbReference>
<dbReference type="STRING" id="1111077.M1W996"/>
<evidence type="ECO:0000313" key="2">
    <source>
        <dbReference type="EMBL" id="CCE32350.1"/>
    </source>
</evidence>
<dbReference type="OrthoDB" id="5106473at2759"/>
<evidence type="ECO:0000313" key="3">
    <source>
        <dbReference type="Proteomes" id="UP000016801"/>
    </source>
</evidence>
<accession>M1W996</accession>
<evidence type="ECO:0000256" key="1">
    <source>
        <dbReference type="SAM" id="MobiDB-lite"/>
    </source>
</evidence>
<reference evidence="2 3" key="1">
    <citation type="journal article" date="2013" name="PLoS Genet.">
        <title>Plant-symbiotic fungi as chemical engineers: Multi-genome analysis of the Clavicipitaceae reveals dynamics of alkaloid loci.</title>
        <authorList>
            <person name="Schardl C.L."/>
            <person name="Young C.A."/>
            <person name="Hesse U."/>
            <person name="Amyotte S.G."/>
            <person name="Andreeva K."/>
            <person name="Calie P.J."/>
            <person name="Fleetwood D.J."/>
            <person name="Haws D.C."/>
            <person name="Moore N."/>
            <person name="Oeser B."/>
            <person name="Panaccione D.G."/>
            <person name="Schweri K.K."/>
            <person name="Voisey C.R."/>
            <person name="Farman M.L."/>
            <person name="Jaromczyk J.W."/>
            <person name="Roe B.A."/>
            <person name="O'Sullivan D.M."/>
            <person name="Scott B."/>
            <person name="Tudzynski P."/>
            <person name="An Z."/>
            <person name="Arnaoudova E.G."/>
            <person name="Bullock C.T."/>
            <person name="Charlton N.D."/>
            <person name="Chen L."/>
            <person name="Cox M."/>
            <person name="Dinkins R.D."/>
            <person name="Florea S."/>
            <person name="Glenn A.E."/>
            <person name="Gordon A."/>
            <person name="Gueldener U."/>
            <person name="Harris D.R."/>
            <person name="Hollin W."/>
            <person name="Jaromczyk J."/>
            <person name="Johnson R.D."/>
            <person name="Khan A.K."/>
            <person name="Leistner E."/>
            <person name="Leuchtmann A."/>
            <person name="Li C."/>
            <person name="Liu J."/>
            <person name="Liu J."/>
            <person name="Liu M."/>
            <person name="Mace W."/>
            <person name="Machado C."/>
            <person name="Nagabhyru P."/>
            <person name="Pan J."/>
            <person name="Schmid J."/>
            <person name="Sugawara K."/>
            <person name="Steiner U."/>
            <person name="Takach J.E."/>
            <person name="Tanaka E."/>
            <person name="Webb J.S."/>
            <person name="Wilson E.V."/>
            <person name="Wiseman J.L."/>
            <person name="Yoshida R."/>
            <person name="Zeng Z."/>
        </authorList>
    </citation>
    <scope>NUCLEOTIDE SEQUENCE [LARGE SCALE GENOMIC DNA]</scope>
    <source>
        <strain evidence="2 3">20.1</strain>
    </source>
</reference>
<dbReference type="HOGENOM" id="CLU_1937949_0_0_1"/>
<dbReference type="AlphaFoldDB" id="M1W996"/>
<name>M1W996_CLAP2</name>
<dbReference type="VEuPathDB" id="FungiDB:CPUR_06210"/>
<dbReference type="EMBL" id="CAGA01000040">
    <property type="protein sequence ID" value="CCE32350.1"/>
    <property type="molecule type" value="Genomic_DNA"/>
</dbReference>
<gene>
    <name evidence="2" type="ORF">CPUR_06210</name>
</gene>
<feature type="region of interest" description="Disordered" evidence="1">
    <location>
        <begin position="1"/>
        <end position="24"/>
    </location>
</feature>
<sequence length="130" mass="14767">MSKEQENAPSPFHTGDDPIAAEDVPVNDQDDIDSIFSENRSSTMSIASGIRQIHGRTYHSDKFTANYFVPNDDQQLESMELCHHYLTILFDDRLFLAPLEKDKIHRLLDVGTGSGISVYFGRVIEELTRH</sequence>
<comment type="caution">
    <text evidence="2">The sequence shown here is derived from an EMBL/GenBank/DDBJ whole genome shotgun (WGS) entry which is preliminary data.</text>
</comment>
<protein>
    <recommendedName>
        <fullName evidence="4">Methyltransferase</fullName>
    </recommendedName>
</protein>
<organism evidence="2 3">
    <name type="scientific">Claviceps purpurea (strain 20.1)</name>
    <name type="common">Ergot fungus</name>
    <name type="synonym">Sphacelia segetum</name>
    <dbReference type="NCBI Taxonomy" id="1111077"/>
    <lineage>
        <taxon>Eukaryota</taxon>
        <taxon>Fungi</taxon>
        <taxon>Dikarya</taxon>
        <taxon>Ascomycota</taxon>
        <taxon>Pezizomycotina</taxon>
        <taxon>Sordariomycetes</taxon>
        <taxon>Hypocreomycetidae</taxon>
        <taxon>Hypocreales</taxon>
        <taxon>Clavicipitaceae</taxon>
        <taxon>Claviceps</taxon>
    </lineage>
</organism>
<evidence type="ECO:0008006" key="4">
    <source>
        <dbReference type="Google" id="ProtNLM"/>
    </source>
</evidence>